<organism evidence="2 3">
    <name type="scientific">Hathewaya limosa</name>
    <name type="common">Clostridium limosum</name>
    <dbReference type="NCBI Taxonomy" id="1536"/>
    <lineage>
        <taxon>Bacteria</taxon>
        <taxon>Bacillati</taxon>
        <taxon>Bacillota</taxon>
        <taxon>Clostridia</taxon>
        <taxon>Eubacteriales</taxon>
        <taxon>Clostridiaceae</taxon>
        <taxon>Hathewaya</taxon>
    </lineage>
</organism>
<dbReference type="GO" id="GO:0032259">
    <property type="term" value="P:methylation"/>
    <property type="evidence" value="ECO:0007669"/>
    <property type="project" value="UniProtKB-KW"/>
</dbReference>
<dbReference type="Proteomes" id="UP001224418">
    <property type="component" value="Unassembled WGS sequence"/>
</dbReference>
<dbReference type="GO" id="GO:0008168">
    <property type="term" value="F:methyltransferase activity"/>
    <property type="evidence" value="ECO:0007669"/>
    <property type="project" value="UniProtKB-KW"/>
</dbReference>
<evidence type="ECO:0000313" key="3">
    <source>
        <dbReference type="Proteomes" id="UP001224418"/>
    </source>
</evidence>
<keyword evidence="2" id="KW-0808">Transferase</keyword>
<comment type="caution">
    <text evidence="2">The sequence shown here is derived from an EMBL/GenBank/DDBJ whole genome shotgun (WGS) entry which is preliminary data.</text>
</comment>
<evidence type="ECO:0000313" key="2">
    <source>
        <dbReference type="EMBL" id="MDQ0479098.1"/>
    </source>
</evidence>
<gene>
    <name evidence="2" type="ORF">QOZ93_000827</name>
</gene>
<dbReference type="PROSITE" id="PS51143">
    <property type="entry name" value="MT_A70"/>
    <property type="match status" value="1"/>
</dbReference>
<keyword evidence="2" id="KW-0489">Methyltransferase</keyword>
<protein>
    <submittedName>
        <fullName evidence="2">N6-adenosine-specific RNA methylase IME4</fullName>
    </submittedName>
</protein>
<accession>A0ABU0JPU7</accession>
<dbReference type="RefSeq" id="WP_425544901.1">
    <property type="nucleotide sequence ID" value="NZ_BAAACJ010000009.1"/>
</dbReference>
<dbReference type="EMBL" id="JAUSWN010000005">
    <property type="protein sequence ID" value="MDQ0479098.1"/>
    <property type="molecule type" value="Genomic_DNA"/>
</dbReference>
<proteinExistence type="inferred from homology"/>
<name>A0ABU0JPU7_HATLI</name>
<evidence type="ECO:0000256" key="1">
    <source>
        <dbReference type="PROSITE-ProRule" id="PRU00489"/>
    </source>
</evidence>
<keyword evidence="3" id="KW-1185">Reference proteome</keyword>
<sequence length="55" mass="6341">MAYRATVLRERIIELCGDLPKVELFARETCEGWVCLGNEIDGLDIRESIKKVKEM</sequence>
<reference evidence="2 3" key="1">
    <citation type="submission" date="2023-07" db="EMBL/GenBank/DDBJ databases">
        <title>Genomic Encyclopedia of Type Strains, Phase IV (KMG-IV): sequencing the most valuable type-strain genomes for metagenomic binning, comparative biology and taxonomic classification.</title>
        <authorList>
            <person name="Goeker M."/>
        </authorList>
    </citation>
    <scope>NUCLEOTIDE SEQUENCE [LARGE SCALE GENOMIC DNA]</scope>
    <source>
        <strain evidence="2 3">DSM 1400</strain>
    </source>
</reference>
<comment type="similarity">
    <text evidence="1">Belongs to the MT-A70-like family.</text>
</comment>
<dbReference type="InterPro" id="IPR007757">
    <property type="entry name" value="MT-A70-like"/>
</dbReference>